<dbReference type="GO" id="GO:0032034">
    <property type="term" value="F:myosin II head/neck binding"/>
    <property type="evidence" value="ECO:0007669"/>
    <property type="project" value="TreeGrafter"/>
</dbReference>
<evidence type="ECO:0000259" key="7">
    <source>
        <dbReference type="PROSITE" id="PS50106"/>
    </source>
</evidence>
<feature type="region of interest" description="Disordered" evidence="5">
    <location>
        <begin position="914"/>
        <end position="948"/>
    </location>
</feature>
<dbReference type="PROSITE" id="PS50106">
    <property type="entry name" value="PDZ"/>
    <property type="match status" value="1"/>
</dbReference>
<sequence>MHTTPRQPYFCTSSRLMSDITEEKDLSEHFTPPLYGADISDYDNTDAAAMSVFYPYSGNKEFQPEITNITLPRAHTRYSSGLRRFHAVSEVKKPYLNYDSEAYFGVKDTPNRTETPNETMMVNHADTQGQLQQFPSHRSLASIAPQEGKGWNFFDEWRAAMEDDFKPTFAPASRSFGRLHMDQYNCGSNSSHRDENSVKDKASSTDGLDGIRHAMRDTCTHSKNISERQHPIESYCGICEKDLYEGAMIEPNTVLRIYLAPEKDEVLGVRDSPFAEEYTDSGIENSKVSPYRHSPSTSSELSPQGDWIRSRDYNVDPTDISNYVVQASWQIQHSPKHSSTSSMRPFEGLQQRVARYDPQTTHVDTLLRVDDSQHQTLEKDVDKQAFIGSSERSSRGSKAEVDSSRQASRGTAVVSSRAVKGTVSELAAKFECSQSHEPKHDVEKVFPVAHKERTANHIQTVKNDSLGSNETNLETINARRDDGQNIKLGVELCREQTANVTAVKFPTRQQKCATMRSFKEFPEASRKENDDVANTYKASSSYVPYTAANLAAIKERASLGESSNTTPPATVKKEPPEPPARPHDPPSKNVEDASRRVQSVMCTVEIPFEDVPGAAYQPNNTDQHEGTLPDADGIMIVNIDLGHHTKNPRKYFGFTVAGGKDKDAALRVESVIAGTPADECGLQVGDLILSVNGETVDDRYHQSVIRMLHEAARLGEVELKIKRVSCFAGRAEAILSPSRVSSEKRQMSESISFDEKRSMFDKKSEEKDSYNEFCQRKKQQLSHSKWSNTRGLSNKHNNNDRIEKNETEHERQHIASSLSEVDDARPKLVRNYDITPLRSDPASPVQQKIVGFTKRAEEMTYIPLSKKPPPVPQKPSPPPPPPSSTLPPEEEEEDHDDDTQPGRSFVRKQLRQQIGLSQQDDTQLKKHQTMRPTYQSASEADVDNSQKLPTIDGIRNLVTADSVNHLNYENETQSRTTARFSPLTSCSWVDSAASTLSGPADSNEPTPAESRSGSSRAQQPVVTTYTDGDKRVTFGRSETHEITPRQTQEIIFPVAQPLSPQEVHQNDSRDKDTYQTVARYGFGAREHGPCSIERIHPIQLSGQPDPERRMVFSRADQGEKNTATAGYSNEKRVRDPERIAISPKLISSHFIKVRCRSCNDLLDNVSHDQRNLNDANNSKKPSSPITSRNTDRSVYNPNFYQSVTERFYNSDVRTKCYVSRSVSPQSAAITVNCETYSGPMMQDSSRSPELLEATDSREWRQIIEQQRLPSAGDTSGKNRMDADSKFRIVHSSAGSLKESLLNSSSWSSARSLRSTGLGDVSKLNNTGMSAVESLKPKNTTSVLRTSVEVLHRFPEQTHRLSTEAERPSEVLSSDGGREQCCSNAKPSEPVVAVSGKHRCSHCQLELGRGAAMIIESLNLFYHLGCFRCYVCNRSLGNGTQGADVRVRQSKLHCQTCYSNDEAGLKFSQV</sequence>
<feature type="region of interest" description="Disordered" evidence="5">
    <location>
        <begin position="861"/>
        <end position="902"/>
    </location>
</feature>
<reference evidence="9" key="1">
    <citation type="submission" date="2022-11" db="UniProtKB">
        <authorList>
            <consortium name="WormBaseParasite"/>
        </authorList>
    </citation>
    <scope>IDENTIFICATION</scope>
</reference>
<feature type="compositionally biased region" description="Basic and acidic residues" evidence="5">
    <location>
        <begin position="571"/>
        <end position="595"/>
    </location>
</feature>
<feature type="region of interest" description="Disordered" evidence="5">
    <location>
        <begin position="557"/>
        <end position="596"/>
    </location>
</feature>
<dbReference type="SUPFAM" id="SSF50156">
    <property type="entry name" value="PDZ domain-like"/>
    <property type="match status" value="1"/>
</dbReference>
<dbReference type="Gene3D" id="2.30.42.10">
    <property type="match status" value="1"/>
</dbReference>
<keyword evidence="1 4" id="KW-0479">Metal-binding</keyword>
<dbReference type="PROSITE" id="PS00478">
    <property type="entry name" value="LIM_DOMAIN_1"/>
    <property type="match status" value="1"/>
</dbReference>
<dbReference type="CDD" id="cd08368">
    <property type="entry name" value="LIM"/>
    <property type="match status" value="1"/>
</dbReference>
<feature type="compositionally biased region" description="Polar residues" evidence="5">
    <location>
        <begin position="1172"/>
        <end position="1195"/>
    </location>
</feature>
<feature type="compositionally biased region" description="Pro residues" evidence="5">
    <location>
        <begin position="866"/>
        <end position="885"/>
    </location>
</feature>
<dbReference type="InterPro" id="IPR001478">
    <property type="entry name" value="PDZ"/>
</dbReference>
<evidence type="ECO:0000256" key="2">
    <source>
        <dbReference type="ARBA" id="ARBA00022833"/>
    </source>
</evidence>
<feature type="compositionally biased region" description="Polar residues" evidence="5">
    <location>
        <begin position="1003"/>
        <end position="1025"/>
    </location>
</feature>
<dbReference type="Gene3D" id="2.10.110.10">
    <property type="entry name" value="Cysteine Rich Protein"/>
    <property type="match status" value="1"/>
</dbReference>
<dbReference type="Pfam" id="PF00595">
    <property type="entry name" value="PDZ"/>
    <property type="match status" value="1"/>
</dbReference>
<dbReference type="WBParaSite" id="PgR030_g017_t10">
    <property type="protein sequence ID" value="PgR030_g017_t10"/>
    <property type="gene ID" value="PgR030_g017"/>
</dbReference>
<dbReference type="GO" id="GO:0051496">
    <property type="term" value="P:positive regulation of stress fiber assembly"/>
    <property type="evidence" value="ECO:0007669"/>
    <property type="project" value="TreeGrafter"/>
</dbReference>
<dbReference type="Pfam" id="PF00412">
    <property type="entry name" value="LIM"/>
    <property type="match status" value="1"/>
</dbReference>
<keyword evidence="2 4" id="KW-0862">Zinc</keyword>
<dbReference type="PANTHER" id="PTHR15551:SF3">
    <property type="entry name" value="LIM AND CALPONIN HOMOLOGY DOMAINS-CONTAINING PROTEIN 1"/>
    <property type="match status" value="1"/>
</dbReference>
<feature type="compositionally biased region" description="Polar residues" evidence="5">
    <location>
        <begin position="282"/>
        <end position="302"/>
    </location>
</feature>
<feature type="region of interest" description="Disordered" evidence="5">
    <location>
        <begin position="278"/>
        <end position="305"/>
    </location>
</feature>
<dbReference type="SMART" id="SM00132">
    <property type="entry name" value="LIM"/>
    <property type="match status" value="1"/>
</dbReference>
<feature type="domain" description="PDZ" evidence="7">
    <location>
        <begin position="638"/>
        <end position="723"/>
    </location>
</feature>
<feature type="compositionally biased region" description="Basic and acidic residues" evidence="5">
    <location>
        <begin position="741"/>
        <end position="765"/>
    </location>
</feature>
<dbReference type="GO" id="GO:0046872">
    <property type="term" value="F:metal ion binding"/>
    <property type="evidence" value="ECO:0007669"/>
    <property type="project" value="UniProtKB-KW"/>
</dbReference>
<dbReference type="CDD" id="cd00136">
    <property type="entry name" value="PDZ_canonical"/>
    <property type="match status" value="1"/>
</dbReference>
<dbReference type="GO" id="GO:0051893">
    <property type="term" value="P:regulation of focal adhesion assembly"/>
    <property type="evidence" value="ECO:0007669"/>
    <property type="project" value="TreeGrafter"/>
</dbReference>
<evidence type="ECO:0000259" key="6">
    <source>
        <dbReference type="PROSITE" id="PS50023"/>
    </source>
</evidence>
<organism evidence="8 9">
    <name type="scientific">Parascaris univalens</name>
    <name type="common">Nematode worm</name>
    <dbReference type="NCBI Taxonomy" id="6257"/>
    <lineage>
        <taxon>Eukaryota</taxon>
        <taxon>Metazoa</taxon>
        <taxon>Ecdysozoa</taxon>
        <taxon>Nematoda</taxon>
        <taxon>Chromadorea</taxon>
        <taxon>Rhabditida</taxon>
        <taxon>Spirurina</taxon>
        <taxon>Ascaridomorpha</taxon>
        <taxon>Ascaridoidea</taxon>
        <taxon>Ascarididae</taxon>
        <taxon>Parascaris</taxon>
    </lineage>
</organism>
<feature type="compositionally biased region" description="Basic and acidic residues" evidence="5">
    <location>
        <begin position="797"/>
        <end position="813"/>
    </location>
</feature>
<evidence type="ECO:0000313" key="9">
    <source>
        <dbReference type="WBParaSite" id="PgR030_g017_t10"/>
    </source>
</evidence>
<evidence type="ECO:0000256" key="5">
    <source>
        <dbReference type="SAM" id="MobiDB-lite"/>
    </source>
</evidence>
<name>A0A915B819_PARUN</name>
<evidence type="ECO:0000256" key="1">
    <source>
        <dbReference type="ARBA" id="ARBA00022723"/>
    </source>
</evidence>
<dbReference type="PANTHER" id="PTHR15551">
    <property type="entry name" value="LIM DOMAIN ONLY 7"/>
    <property type="match status" value="1"/>
</dbReference>
<accession>A0A915B819</accession>
<evidence type="ECO:0000256" key="3">
    <source>
        <dbReference type="ARBA" id="ARBA00023038"/>
    </source>
</evidence>
<dbReference type="Proteomes" id="UP000887569">
    <property type="component" value="Unplaced"/>
</dbReference>
<feature type="region of interest" description="Disordered" evidence="5">
    <location>
        <begin position="381"/>
        <end position="417"/>
    </location>
</feature>
<feature type="compositionally biased region" description="Polar residues" evidence="5">
    <location>
        <begin position="781"/>
        <end position="796"/>
    </location>
</feature>
<evidence type="ECO:0000256" key="4">
    <source>
        <dbReference type="PROSITE-ProRule" id="PRU00125"/>
    </source>
</evidence>
<proteinExistence type="predicted"/>
<feature type="domain" description="LIM zinc-binding" evidence="6">
    <location>
        <begin position="1397"/>
        <end position="1463"/>
    </location>
</feature>
<feature type="compositionally biased region" description="Polar residues" evidence="5">
    <location>
        <begin position="930"/>
        <end position="948"/>
    </location>
</feature>
<dbReference type="PROSITE" id="PS50023">
    <property type="entry name" value="LIM_DOMAIN_2"/>
    <property type="match status" value="1"/>
</dbReference>
<dbReference type="InterPro" id="IPR036034">
    <property type="entry name" value="PDZ_sf"/>
</dbReference>
<dbReference type="GO" id="GO:0001725">
    <property type="term" value="C:stress fiber"/>
    <property type="evidence" value="ECO:0007669"/>
    <property type="project" value="TreeGrafter"/>
</dbReference>
<feature type="compositionally biased region" description="Basic and acidic residues" evidence="5">
    <location>
        <begin position="392"/>
        <end position="403"/>
    </location>
</feature>
<keyword evidence="3 4" id="KW-0440">LIM domain</keyword>
<keyword evidence="8" id="KW-1185">Reference proteome</keyword>
<feature type="region of interest" description="Disordered" evidence="5">
    <location>
        <begin position="738"/>
        <end position="765"/>
    </location>
</feature>
<feature type="region of interest" description="Disordered" evidence="5">
    <location>
        <begin position="1168"/>
        <end position="1195"/>
    </location>
</feature>
<feature type="region of interest" description="Disordered" evidence="5">
    <location>
        <begin position="187"/>
        <end position="209"/>
    </location>
</feature>
<feature type="compositionally biased region" description="Acidic residues" evidence="5">
    <location>
        <begin position="888"/>
        <end position="899"/>
    </location>
</feature>
<protein>
    <submittedName>
        <fullName evidence="9">LIM and calponin homology domains-containing protein 1</fullName>
    </submittedName>
</protein>
<evidence type="ECO:0000313" key="8">
    <source>
        <dbReference type="Proteomes" id="UP000887569"/>
    </source>
</evidence>
<dbReference type="InterPro" id="IPR001781">
    <property type="entry name" value="Znf_LIM"/>
</dbReference>
<feature type="region of interest" description="Disordered" evidence="5">
    <location>
        <begin position="994"/>
        <end position="1025"/>
    </location>
</feature>
<dbReference type="SMART" id="SM00228">
    <property type="entry name" value="PDZ"/>
    <property type="match status" value="1"/>
</dbReference>
<feature type="compositionally biased region" description="Basic and acidic residues" evidence="5">
    <location>
        <begin position="191"/>
        <end position="209"/>
    </location>
</feature>
<feature type="region of interest" description="Disordered" evidence="5">
    <location>
        <begin position="778"/>
        <end position="822"/>
    </location>
</feature>